<reference evidence="1 2" key="1">
    <citation type="submission" date="2018-06" db="EMBL/GenBank/DDBJ databases">
        <authorList>
            <consortium name="Pathogen Informatics"/>
            <person name="Doyle S."/>
        </authorList>
    </citation>
    <scope>NUCLEOTIDE SEQUENCE [LARGE SCALE GENOMIC DNA]</scope>
    <source>
        <strain evidence="1 2">NCTC10005</strain>
    </source>
</reference>
<dbReference type="EMBL" id="UGJB01000004">
    <property type="protein sequence ID" value="STQ10671.1"/>
    <property type="molecule type" value="Genomic_DNA"/>
</dbReference>
<gene>
    <name evidence="1" type="ORF">NCTC10005_03423</name>
</gene>
<dbReference type="AlphaFoldDB" id="A0A377LYX2"/>
<evidence type="ECO:0000313" key="2">
    <source>
        <dbReference type="Proteomes" id="UP000255106"/>
    </source>
</evidence>
<accession>A0A377LYX2</accession>
<protein>
    <submittedName>
        <fullName evidence="1">Uncharacterized protein</fullName>
    </submittedName>
</protein>
<proteinExistence type="predicted"/>
<name>A0A377LYX2_ENTCL</name>
<evidence type="ECO:0000313" key="1">
    <source>
        <dbReference type="EMBL" id="STQ10671.1"/>
    </source>
</evidence>
<sequence length="104" mass="11356">MASSSPRSTASGVRSSCEISAIKSRRICWFFLQRTGELVKILRQLAQLILAARVHAGGKIPGGQFMRAFHQPFHRGEQARASGKVASAASSVERMTISQLARRC</sequence>
<dbReference type="Proteomes" id="UP000255106">
    <property type="component" value="Unassembled WGS sequence"/>
</dbReference>
<organism evidence="1 2">
    <name type="scientific">Enterobacter cloacae</name>
    <dbReference type="NCBI Taxonomy" id="550"/>
    <lineage>
        <taxon>Bacteria</taxon>
        <taxon>Pseudomonadati</taxon>
        <taxon>Pseudomonadota</taxon>
        <taxon>Gammaproteobacteria</taxon>
        <taxon>Enterobacterales</taxon>
        <taxon>Enterobacteriaceae</taxon>
        <taxon>Enterobacter</taxon>
        <taxon>Enterobacter cloacae complex</taxon>
    </lineage>
</organism>